<dbReference type="Proteomes" id="UP000332933">
    <property type="component" value="Unassembled WGS sequence"/>
</dbReference>
<dbReference type="SUPFAM" id="SSF52200">
    <property type="entry name" value="Toll/Interleukin receptor TIR domain"/>
    <property type="match status" value="1"/>
</dbReference>
<name>A0A485K767_9STRA</name>
<dbReference type="InterPro" id="IPR000157">
    <property type="entry name" value="TIR_dom"/>
</dbReference>
<feature type="domain" description="SH2" evidence="3">
    <location>
        <begin position="847"/>
        <end position="948"/>
    </location>
</feature>
<dbReference type="SMART" id="SM00252">
    <property type="entry name" value="SH2"/>
    <property type="match status" value="1"/>
</dbReference>
<dbReference type="EMBL" id="VJMH01000061">
    <property type="protein sequence ID" value="KAF0719575.1"/>
    <property type="molecule type" value="Genomic_DNA"/>
</dbReference>
<evidence type="ECO:0000313" key="5">
    <source>
        <dbReference type="EMBL" id="KAF0719575.1"/>
    </source>
</evidence>
<dbReference type="InterPro" id="IPR035897">
    <property type="entry name" value="Toll_tir_struct_dom_sf"/>
</dbReference>
<reference evidence="5" key="2">
    <citation type="submission" date="2019-06" db="EMBL/GenBank/DDBJ databases">
        <title>Genomics analysis of Aphanomyces spp. identifies a new class of oomycete effector associated with host adaptation.</title>
        <authorList>
            <person name="Gaulin E."/>
        </authorList>
    </citation>
    <scope>NUCLEOTIDE SEQUENCE</scope>
    <source>
        <strain evidence="5">CBS 578.67</strain>
    </source>
</reference>
<dbReference type="Pfam" id="PF00017">
    <property type="entry name" value="SH2"/>
    <property type="match status" value="1"/>
</dbReference>
<reference evidence="6 7" key="1">
    <citation type="submission" date="2019-03" db="EMBL/GenBank/DDBJ databases">
        <authorList>
            <person name="Gaulin E."/>
            <person name="Dumas B."/>
        </authorList>
    </citation>
    <scope>NUCLEOTIDE SEQUENCE [LARGE SCALE GENOMIC DNA]</scope>
    <source>
        <strain evidence="6">CBS 568.67</strain>
    </source>
</reference>
<dbReference type="OrthoDB" id="206617at2759"/>
<dbReference type="EMBL" id="CAADRA010000061">
    <property type="protein sequence ID" value="VFT78167.1"/>
    <property type="molecule type" value="Genomic_DNA"/>
</dbReference>
<keyword evidence="7" id="KW-1185">Reference proteome</keyword>
<dbReference type="PANTHER" id="PTHR10039">
    <property type="entry name" value="AMELOGENIN"/>
    <property type="match status" value="1"/>
</dbReference>
<sequence length="952" mass="106178">MRLRDDLQARGHSVWIDVEKLTPGCDWEAGIADALTWVKDAQENGRVLLLMTPHALRRPDGYCLNEIARASSLKLNIFPVLVCESEPPQSISMLPYFDLQSCLPLPNQEIDSNKWDEMIVSAMTTPIFVNKVLRLTGLLEACDTMTSPIVTSIGGMDNLSLFQSAYTDEGTSKSTKTPTYIKLLSPKGGSFRSPKAIDVAKIKPATISSTANNDAVTKYVFVFDSTSAPLAKKLHADLTAQGMIDRLVTIKHANIKLGFSIHPHLAPSPLEPHARRDAITWAASGKMILLLTPQSVGRPHGVCLNDISAAMSSNVGFVPLMVRPCEIPLSICRIQWLDLSDCLVETPEAGFALNEIKYSVRLPLLVTALQGNLDHDGQQARLFSIFSPFSFQAEISKFTSGFVGREWVTDQLNDWKASTNQTFWITGQIGSGKTALAASIIQNQPEVRAFHLVCKDDEQTQSHRRCILSLAYQLTTQLPEYAEFLHQGEPLEEIVPVSCVIDLLHSLIVKPLNAIAQPNTVPLVILIDGLDSFEEAKDLENCIVSSLTTLLHKLPSWVRLILTSRENPTVMRKLQGLTPQVALDKCIQQSNNDIVKYLKRNLLPFVENKEAGVPVDTINFIVGRAEGLFLYASHIVNALSQRRLTLDKLESFPTGMGGFLRQFFEDQFTPDHYKENIRPLLEVLCAAYEPLNLNTLQDIMKWDAYAHHEFLDSFKSLLYISDSNELKPFHTSVFEWLQDSNSAGPFFSRIENGHERIGMWAWKTYDSVLRATTDVSNMNFELGLSSASTELNNELQTTIYIIRHGLNHLQQANTVASIEVMQKFASDEKFQLARRLLRLRQTGLESFFHGDIDRVVAQDLLTGVGTSGAFLIRYSAKQKSYCASFIDKVVEGEPQIKHNIIYHLDSGAYSAVQPKDVQKTTPIYADLLSFVEAYQRKGILKTAVPRPSSALA</sequence>
<dbReference type="SUPFAM" id="SSF52540">
    <property type="entry name" value="P-loop containing nucleoside triphosphate hydrolases"/>
    <property type="match status" value="1"/>
</dbReference>
<keyword evidence="2" id="KW-0727">SH2 domain</keyword>
<dbReference type="InterPro" id="IPR056884">
    <property type="entry name" value="NPHP3-like_N"/>
</dbReference>
<evidence type="ECO:0000313" key="6">
    <source>
        <dbReference type="EMBL" id="VFT78167.1"/>
    </source>
</evidence>
<dbReference type="InterPro" id="IPR027417">
    <property type="entry name" value="P-loop_NTPase"/>
</dbReference>
<dbReference type="InterPro" id="IPR000980">
    <property type="entry name" value="SH2"/>
</dbReference>
<dbReference type="Gene3D" id="3.40.50.300">
    <property type="entry name" value="P-loop containing nucleotide triphosphate hydrolases"/>
    <property type="match status" value="1"/>
</dbReference>
<dbReference type="GO" id="GO:0007165">
    <property type="term" value="P:signal transduction"/>
    <property type="evidence" value="ECO:0007669"/>
    <property type="project" value="InterPro"/>
</dbReference>
<dbReference type="Pfam" id="PF25521">
    <property type="entry name" value="WHD_TANC1"/>
    <property type="match status" value="1"/>
</dbReference>
<dbReference type="Gene3D" id="3.30.505.10">
    <property type="entry name" value="SH2 domain"/>
    <property type="match status" value="1"/>
</dbReference>
<protein>
    <submittedName>
        <fullName evidence="6">Aste57867_944 protein</fullName>
    </submittedName>
</protein>
<evidence type="ECO:0000256" key="2">
    <source>
        <dbReference type="PROSITE-ProRule" id="PRU00191"/>
    </source>
</evidence>
<evidence type="ECO:0000256" key="1">
    <source>
        <dbReference type="ARBA" id="ARBA00022737"/>
    </source>
</evidence>
<evidence type="ECO:0000259" key="4">
    <source>
        <dbReference type="PROSITE" id="PS50104"/>
    </source>
</evidence>
<dbReference type="PANTHER" id="PTHR10039:SF17">
    <property type="entry name" value="FUNGAL STAND N-TERMINAL GOODBYE DOMAIN-CONTAINING PROTEIN-RELATED"/>
    <property type="match status" value="1"/>
</dbReference>
<evidence type="ECO:0000259" key="3">
    <source>
        <dbReference type="PROSITE" id="PS50001"/>
    </source>
</evidence>
<proteinExistence type="predicted"/>
<dbReference type="SUPFAM" id="SSF55550">
    <property type="entry name" value="SH2 domain"/>
    <property type="match status" value="1"/>
</dbReference>
<feature type="domain" description="TIR" evidence="4">
    <location>
        <begin position="1"/>
        <end position="123"/>
    </location>
</feature>
<dbReference type="InterPro" id="IPR036860">
    <property type="entry name" value="SH2_dom_sf"/>
</dbReference>
<dbReference type="PROSITE" id="PS50104">
    <property type="entry name" value="TIR"/>
    <property type="match status" value="1"/>
</dbReference>
<dbReference type="Pfam" id="PF13676">
    <property type="entry name" value="TIR_2"/>
    <property type="match status" value="1"/>
</dbReference>
<evidence type="ECO:0000313" key="7">
    <source>
        <dbReference type="Proteomes" id="UP000332933"/>
    </source>
</evidence>
<dbReference type="CDD" id="cd00173">
    <property type="entry name" value="SH2"/>
    <property type="match status" value="1"/>
</dbReference>
<keyword evidence="1" id="KW-0677">Repeat</keyword>
<dbReference type="Gene3D" id="3.40.50.10140">
    <property type="entry name" value="Toll/interleukin-1 receptor homology (TIR) domain"/>
    <property type="match status" value="1"/>
</dbReference>
<accession>A0A485K767</accession>
<dbReference type="Pfam" id="PF24883">
    <property type="entry name" value="NPHP3_N"/>
    <property type="match status" value="1"/>
</dbReference>
<gene>
    <name evidence="6" type="primary">Aste57867_944</name>
    <name evidence="5" type="ORF">As57867_000943</name>
    <name evidence="6" type="ORF">ASTE57867_944</name>
</gene>
<organism evidence="6 7">
    <name type="scientific">Aphanomyces stellatus</name>
    <dbReference type="NCBI Taxonomy" id="120398"/>
    <lineage>
        <taxon>Eukaryota</taxon>
        <taxon>Sar</taxon>
        <taxon>Stramenopiles</taxon>
        <taxon>Oomycota</taxon>
        <taxon>Saprolegniomycetes</taxon>
        <taxon>Saprolegniales</taxon>
        <taxon>Verrucalvaceae</taxon>
        <taxon>Aphanomyces</taxon>
    </lineage>
</organism>
<dbReference type="AlphaFoldDB" id="A0A485K767"/>
<dbReference type="PROSITE" id="PS50001">
    <property type="entry name" value="SH2"/>
    <property type="match status" value="1"/>
</dbReference>
<dbReference type="InterPro" id="IPR058056">
    <property type="entry name" value="WH_TANC1/2"/>
</dbReference>